<comment type="caution">
    <text evidence="3">The sequence shown here is derived from an EMBL/GenBank/DDBJ whole genome shotgun (WGS) entry which is preliminary data.</text>
</comment>
<sequence>MPSQLLAALAALTPQDLLRRRGAVAQLVQDDGIAVGPDGPDGPHPLRLDPLPLVIPAADWALLEAALAQRAELLDLLLADIYGERRLIDGGVLPAEIIIGHPQFVAQADGISTRHRLLLTATDLGRDEAGEWRLLADRTQAPVGAGYAMATRRVTARALAAVHRETDLRRLREFFDAMRIALQESASETSDLAHVAILTDPEGGETGFDEALTATLLGFPIVHAEDLSLDGGRAWLRTTDRPEPIDVIVRRVNGGRADPLDLTGGPGGGVPGLVEATRRGIVTVVNPIGAGVLENPALAAYLPAISRALLDQDPLLPAARTWWCGDAESLRYVGAHLEDLQLAPISPAPDNPRVFVAGLTAAERAELWTRVQAQPWAWAASEVLPPWMNDVVTPDGLSPRASVLRTFTVAGSGSPVVLPGGLARLATEAGDRRVPGLRDAIAKDVWVVGEGPGPRASGATPAEPMITGSHGRVASVPLPPRAADDLYWFGRYAERAESTARLIMVADDLVEDHVRRPGTPGYEAMQVLLDAIDGVTVVHRDRPSRRDAAPRQQADRPSAPLAHLHTLTFDGARSGTVRYSARRAARAAGQVRQVLSLDTWIVLSRLERTLTTPIDPSEQLQSVLARTIESFLALSGIAAEGMIRDASWAFFDAGRRVERAQETVRLLRHALGEPHARRVDTLVLDAVLRSRESLISHRRRVAERHPADTRLAIALDLLLTDASNPRALTYQLTQLVADVGTVKTPVREALSAATTVLDGGDIVALARDRDRLTAWLRDLESSVRAVSKALDTTTLRHRSPGLAFEEPR</sequence>
<dbReference type="Gene3D" id="3.40.50.11290">
    <property type="match status" value="1"/>
</dbReference>
<dbReference type="SUPFAM" id="SSF56059">
    <property type="entry name" value="Glutathione synthetase ATP-binding domain-like"/>
    <property type="match status" value="1"/>
</dbReference>
<name>A0ABN2LQC8_9MICO</name>
<dbReference type="EMBL" id="BAAAPO010000032">
    <property type="protein sequence ID" value="GAA1794930.1"/>
    <property type="molecule type" value="Genomic_DNA"/>
</dbReference>
<reference evidence="3 4" key="1">
    <citation type="journal article" date="2019" name="Int. J. Syst. Evol. Microbiol.">
        <title>The Global Catalogue of Microorganisms (GCM) 10K type strain sequencing project: providing services to taxonomists for standard genome sequencing and annotation.</title>
        <authorList>
            <consortium name="The Broad Institute Genomics Platform"/>
            <consortium name="The Broad Institute Genome Sequencing Center for Infectious Disease"/>
            <person name="Wu L."/>
            <person name="Ma J."/>
        </authorList>
    </citation>
    <scope>NUCLEOTIDE SEQUENCE [LARGE SCALE GENOMIC DNA]</scope>
    <source>
        <strain evidence="3 4">JCM 15592</strain>
    </source>
</reference>
<feature type="domain" description="DUF403" evidence="1">
    <location>
        <begin position="478"/>
        <end position="791"/>
    </location>
</feature>
<dbReference type="Proteomes" id="UP001499938">
    <property type="component" value="Unassembled WGS sequence"/>
</dbReference>
<dbReference type="InterPro" id="IPR007296">
    <property type="entry name" value="DUF403"/>
</dbReference>
<feature type="domain" description="Circularly permuted ATP-grasp type 2" evidence="2">
    <location>
        <begin position="52"/>
        <end position="426"/>
    </location>
</feature>
<evidence type="ECO:0000259" key="2">
    <source>
        <dbReference type="Pfam" id="PF14403"/>
    </source>
</evidence>
<dbReference type="Pfam" id="PF04168">
    <property type="entry name" value="Alpha-E"/>
    <property type="match status" value="1"/>
</dbReference>
<dbReference type="RefSeq" id="WP_344084185.1">
    <property type="nucleotide sequence ID" value="NZ_BAAAPO010000032.1"/>
</dbReference>
<evidence type="ECO:0000313" key="4">
    <source>
        <dbReference type="Proteomes" id="UP001499938"/>
    </source>
</evidence>
<organism evidence="3 4">
    <name type="scientific">Nostocoides veronense</name>
    <dbReference type="NCBI Taxonomy" id="330836"/>
    <lineage>
        <taxon>Bacteria</taxon>
        <taxon>Bacillati</taxon>
        <taxon>Actinomycetota</taxon>
        <taxon>Actinomycetes</taxon>
        <taxon>Micrococcales</taxon>
        <taxon>Intrasporangiaceae</taxon>
        <taxon>Nostocoides</taxon>
    </lineage>
</organism>
<proteinExistence type="predicted"/>
<gene>
    <name evidence="3" type="ORF">GCM10009811_19210</name>
</gene>
<dbReference type="InterPro" id="IPR025841">
    <property type="entry name" value="CP_ATPgrasp_2"/>
</dbReference>
<evidence type="ECO:0000313" key="3">
    <source>
        <dbReference type="EMBL" id="GAA1794930.1"/>
    </source>
</evidence>
<evidence type="ECO:0000259" key="1">
    <source>
        <dbReference type="Pfam" id="PF04168"/>
    </source>
</evidence>
<dbReference type="Gene3D" id="3.30.1490.270">
    <property type="match status" value="1"/>
</dbReference>
<dbReference type="PANTHER" id="PTHR34595">
    <property type="entry name" value="BLR5612 PROTEIN"/>
    <property type="match status" value="1"/>
</dbReference>
<accession>A0ABN2LQC8</accession>
<dbReference type="PANTHER" id="PTHR34595:SF2">
    <property type="entry name" value="BLR2978 PROTEIN"/>
    <property type="match status" value="1"/>
</dbReference>
<protein>
    <submittedName>
        <fullName evidence="3">Circularly permuted type 2 ATP-grasp protein</fullName>
    </submittedName>
</protein>
<dbReference type="InterPro" id="IPR051680">
    <property type="entry name" value="ATP-dep_Glu-Cys_Ligase-2"/>
</dbReference>
<dbReference type="Pfam" id="PF14403">
    <property type="entry name" value="CP_ATPgrasp_2"/>
    <property type="match status" value="1"/>
</dbReference>
<keyword evidence="4" id="KW-1185">Reference proteome</keyword>